<evidence type="ECO:0000256" key="11">
    <source>
        <dbReference type="ARBA" id="ARBA00023136"/>
    </source>
</evidence>
<organism evidence="14 15">
    <name type="scientific">Candidatus Glomeribacter gigasporarum BEG34</name>
    <dbReference type="NCBI Taxonomy" id="1070319"/>
    <lineage>
        <taxon>Bacteria</taxon>
        <taxon>Pseudomonadati</taxon>
        <taxon>Pseudomonadota</taxon>
        <taxon>Betaproteobacteria</taxon>
        <taxon>Burkholderiales</taxon>
        <taxon>Burkholderiaceae</taxon>
        <taxon>Candidatus Glomeribacter</taxon>
    </lineage>
</organism>
<comment type="pathway">
    <text evidence="12">Cofactor biosynthesis; ubiquinone biosynthesis.</text>
</comment>
<comment type="similarity">
    <text evidence="3 12">Belongs to the UbiA prenyltransferase family.</text>
</comment>
<dbReference type="InterPro" id="IPR000537">
    <property type="entry name" value="UbiA_prenyltransferase"/>
</dbReference>
<feature type="transmembrane region" description="Helical" evidence="12">
    <location>
        <begin position="256"/>
        <end position="273"/>
    </location>
</feature>
<evidence type="ECO:0000256" key="4">
    <source>
        <dbReference type="ARBA" id="ARBA00022475"/>
    </source>
</evidence>
<comment type="caution">
    <text evidence="14">The sequence shown here is derived from an EMBL/GenBank/DDBJ whole genome shotgun (WGS) entry which is preliminary data.</text>
</comment>
<dbReference type="HAMAP" id="MF_01635">
    <property type="entry name" value="UbiA"/>
    <property type="match status" value="1"/>
</dbReference>
<dbReference type="Pfam" id="PF01040">
    <property type="entry name" value="UbiA"/>
    <property type="match status" value="1"/>
</dbReference>
<dbReference type="PANTHER" id="PTHR11048:SF28">
    <property type="entry name" value="4-HYDROXYBENZOATE POLYPRENYLTRANSFERASE, MITOCHONDRIAL"/>
    <property type="match status" value="1"/>
</dbReference>
<evidence type="ECO:0000256" key="9">
    <source>
        <dbReference type="ARBA" id="ARBA00022842"/>
    </source>
</evidence>
<feature type="transmembrane region" description="Helical" evidence="12">
    <location>
        <begin position="224"/>
        <end position="244"/>
    </location>
</feature>
<evidence type="ECO:0000313" key="14">
    <source>
        <dbReference type="EMBL" id="CCD29688.1"/>
    </source>
</evidence>
<dbReference type="Proteomes" id="UP000054051">
    <property type="component" value="Unassembled WGS sequence"/>
</dbReference>
<evidence type="ECO:0000256" key="8">
    <source>
        <dbReference type="ARBA" id="ARBA00022692"/>
    </source>
</evidence>
<keyword evidence="4 12" id="KW-1003">Cell membrane</keyword>
<keyword evidence="10 12" id="KW-1133">Transmembrane helix</keyword>
<dbReference type="eggNOG" id="COG0382">
    <property type="taxonomic scope" value="Bacteria"/>
</dbReference>
<feature type="transmembrane region" description="Helical" evidence="12">
    <location>
        <begin position="199"/>
        <end position="218"/>
    </location>
</feature>
<comment type="catalytic activity">
    <reaction evidence="12">
        <text>all-trans-octaprenyl diphosphate + 4-hydroxybenzoate = 4-hydroxy-3-(all-trans-octaprenyl)benzoate + diphosphate</text>
        <dbReference type="Rhea" id="RHEA:27782"/>
        <dbReference type="ChEBI" id="CHEBI:1617"/>
        <dbReference type="ChEBI" id="CHEBI:17879"/>
        <dbReference type="ChEBI" id="CHEBI:33019"/>
        <dbReference type="ChEBI" id="CHEBI:57711"/>
        <dbReference type="EC" id="2.5.1.39"/>
    </reaction>
</comment>
<evidence type="ECO:0000256" key="7">
    <source>
        <dbReference type="ARBA" id="ARBA00022688"/>
    </source>
</evidence>
<sequence length="274" mass="30166">MIRFDKPVGSLLLLWPTLSALWIASDGRPPLTLLLIFIAGTVLMRSAGCALNDYADRHFDRHVQRTCARPLASGKLAPRQALVCAAALALIAFTLLLQLNALTRALSFAALFLAVSYPYTKRFFALPQAYLGIAFGFGIPMAFAAVQNQVPLVAWAMLAANMYWTMAYDTEYAIADREDDLNIGIRTSAMTFGADDVRAVMISYALFLTIYAVFGIALHFLWPFWLGWIGAGACAIYHCTLIRARDARRCLAAFRHNSWLGAILFGGIAAQFLV</sequence>
<dbReference type="InterPro" id="IPR030470">
    <property type="entry name" value="UbiA_prenylTrfase_CS"/>
</dbReference>
<dbReference type="Gene3D" id="1.10.357.140">
    <property type="entry name" value="UbiA prenyltransferase"/>
    <property type="match status" value="1"/>
</dbReference>
<dbReference type="NCBIfam" id="TIGR01474">
    <property type="entry name" value="ubiA_proteo"/>
    <property type="match status" value="1"/>
</dbReference>
<dbReference type="UniPathway" id="UPA00232"/>
<dbReference type="Gene3D" id="1.20.120.1780">
    <property type="entry name" value="UbiA prenyltransferase"/>
    <property type="match status" value="1"/>
</dbReference>
<dbReference type="GO" id="GO:0006744">
    <property type="term" value="P:ubiquinone biosynthetic process"/>
    <property type="evidence" value="ECO:0007669"/>
    <property type="project" value="UniProtKB-UniRule"/>
</dbReference>
<reference evidence="14 15" key="1">
    <citation type="submission" date="2011-08" db="EMBL/GenBank/DDBJ databases">
        <title>The genome of the obligate endobacterium of an arbuscular mycorrhizal fungus reveals an interphylum network of nutritional interactions.</title>
        <authorList>
            <person name="Ghignone S."/>
            <person name="Salvioli A."/>
            <person name="Anca I."/>
            <person name="Lumini E."/>
            <person name="Ortu G."/>
            <person name="Petiti L."/>
            <person name="Cruveiller S."/>
            <person name="Bianciotto V."/>
            <person name="Piffanelli P."/>
            <person name="Lanfranco L."/>
            <person name="Bonfante P."/>
        </authorList>
    </citation>
    <scope>NUCLEOTIDE SEQUENCE [LARGE SCALE GENOMIC DNA]</scope>
    <source>
        <strain evidence="14 15">BEG34</strain>
    </source>
</reference>
<dbReference type="EC" id="2.5.1.39" evidence="12 13"/>
<dbReference type="STRING" id="1070319.CAGGBEG34_280030"/>
<comment type="cofactor">
    <cofactor evidence="1 12">
        <name>Mg(2+)</name>
        <dbReference type="ChEBI" id="CHEBI:18420"/>
    </cofactor>
</comment>
<dbReference type="GO" id="GO:0008412">
    <property type="term" value="F:4-hydroxybenzoate polyprenyltransferase activity"/>
    <property type="evidence" value="ECO:0007669"/>
    <property type="project" value="UniProtKB-UniRule"/>
</dbReference>
<evidence type="ECO:0000256" key="6">
    <source>
        <dbReference type="ARBA" id="ARBA00022679"/>
    </source>
</evidence>
<dbReference type="InterPro" id="IPR044878">
    <property type="entry name" value="UbiA_sf"/>
</dbReference>
<dbReference type="GO" id="GO:0005886">
    <property type="term" value="C:plasma membrane"/>
    <property type="evidence" value="ECO:0007669"/>
    <property type="project" value="UniProtKB-SubCell"/>
</dbReference>
<feature type="transmembrane region" description="Helical" evidence="12">
    <location>
        <begin position="129"/>
        <end position="146"/>
    </location>
</feature>
<dbReference type="PROSITE" id="PS00943">
    <property type="entry name" value="UBIA"/>
    <property type="match status" value="1"/>
</dbReference>
<dbReference type="AlphaFoldDB" id="G2JA87"/>
<feature type="transmembrane region" description="Helical" evidence="12">
    <location>
        <begin position="30"/>
        <end position="55"/>
    </location>
</feature>
<dbReference type="FunFam" id="1.10.357.140:FF:000002">
    <property type="entry name" value="4-hydroxybenzoate octaprenyltransferase"/>
    <property type="match status" value="1"/>
</dbReference>
<dbReference type="InterPro" id="IPR006370">
    <property type="entry name" value="HB_polyprenyltransferase-like"/>
</dbReference>
<keyword evidence="9 12" id="KW-0460">Magnesium</keyword>
<evidence type="ECO:0000313" key="15">
    <source>
        <dbReference type="Proteomes" id="UP000054051"/>
    </source>
</evidence>
<dbReference type="CDD" id="cd13959">
    <property type="entry name" value="PT_UbiA_COQ2"/>
    <property type="match status" value="1"/>
</dbReference>
<name>G2JA87_9BURK</name>
<keyword evidence="7 12" id="KW-0831">Ubiquinone biosynthesis</keyword>
<dbReference type="InterPro" id="IPR039653">
    <property type="entry name" value="Prenyltransferase"/>
</dbReference>
<comment type="function">
    <text evidence="12">Catalyzes the prenylation of para-hydroxybenzoate (PHB) with an all-trans polyprenyl group. Mediates the second step in the final reaction sequence of ubiquinone-8 (UQ-8) biosynthesis, which is the condensation of the polyisoprenoid side chain with PHB, generating the first membrane-bound Q intermediate 3-octaprenyl-4-hydroxybenzoate.</text>
</comment>
<evidence type="ECO:0000256" key="5">
    <source>
        <dbReference type="ARBA" id="ARBA00022519"/>
    </source>
</evidence>
<evidence type="ECO:0000256" key="2">
    <source>
        <dbReference type="ARBA" id="ARBA00004141"/>
    </source>
</evidence>
<accession>G2JA87</accession>
<gene>
    <name evidence="12 14" type="primary">ubiA</name>
    <name evidence="14" type="ORF">CAGGBEG34_280030</name>
</gene>
<evidence type="ECO:0000256" key="10">
    <source>
        <dbReference type="ARBA" id="ARBA00022989"/>
    </source>
</evidence>
<keyword evidence="11 12" id="KW-0472">Membrane</keyword>
<protein>
    <recommendedName>
        <fullName evidence="12 13">4-hydroxybenzoate octaprenyltransferase</fullName>
        <ecNumber evidence="12 13">2.5.1.39</ecNumber>
    </recommendedName>
    <alternativeName>
        <fullName evidence="12">4-HB polyprenyltransferase</fullName>
    </alternativeName>
</protein>
<keyword evidence="6 12" id="KW-0808">Transferase</keyword>
<evidence type="ECO:0000256" key="1">
    <source>
        <dbReference type="ARBA" id="ARBA00001946"/>
    </source>
</evidence>
<dbReference type="PANTHER" id="PTHR11048">
    <property type="entry name" value="PRENYLTRANSFERASES"/>
    <property type="match status" value="1"/>
</dbReference>
<evidence type="ECO:0000256" key="3">
    <source>
        <dbReference type="ARBA" id="ARBA00005985"/>
    </source>
</evidence>
<keyword evidence="15" id="KW-1185">Reference proteome</keyword>
<feature type="transmembrane region" description="Helical" evidence="12">
    <location>
        <begin position="76"/>
        <end position="95"/>
    </location>
</feature>
<evidence type="ECO:0000256" key="13">
    <source>
        <dbReference type="NCBIfam" id="TIGR01474"/>
    </source>
</evidence>
<evidence type="ECO:0000256" key="12">
    <source>
        <dbReference type="HAMAP-Rule" id="MF_01635"/>
    </source>
</evidence>
<keyword evidence="8 12" id="KW-0812">Transmembrane</keyword>
<dbReference type="FunFam" id="1.20.120.1780:FF:000001">
    <property type="entry name" value="4-hydroxybenzoate octaprenyltransferase"/>
    <property type="match status" value="1"/>
</dbReference>
<keyword evidence="5 12" id="KW-0997">Cell inner membrane</keyword>
<proteinExistence type="inferred from homology"/>
<dbReference type="EMBL" id="CAFB01000045">
    <property type="protein sequence ID" value="CCD29688.1"/>
    <property type="molecule type" value="Genomic_DNA"/>
</dbReference>
<comment type="subcellular location">
    <subcellularLocation>
        <location evidence="12">Cell inner membrane</location>
        <topology evidence="12">Multi-pass membrane protein</topology>
    </subcellularLocation>
    <subcellularLocation>
        <location evidence="2">Membrane</location>
        <topology evidence="2">Multi-pass membrane protein</topology>
    </subcellularLocation>
</comment>